<evidence type="ECO:0000259" key="1">
    <source>
        <dbReference type="SMART" id="SM00382"/>
    </source>
</evidence>
<dbReference type="InterPro" id="IPR008868">
    <property type="entry name" value="TniB"/>
</dbReference>
<dbReference type="Proteomes" id="UP000637423">
    <property type="component" value="Unassembled WGS sequence"/>
</dbReference>
<keyword evidence="3" id="KW-1185">Reference proteome</keyword>
<accession>A0A916URE3</accession>
<dbReference type="EMBL" id="BMED01000003">
    <property type="protein sequence ID" value="GGC83581.1"/>
    <property type="molecule type" value="Genomic_DNA"/>
</dbReference>
<reference evidence="2" key="2">
    <citation type="submission" date="2020-09" db="EMBL/GenBank/DDBJ databases">
        <authorList>
            <person name="Sun Q."/>
            <person name="Zhou Y."/>
        </authorList>
    </citation>
    <scope>NUCLEOTIDE SEQUENCE</scope>
    <source>
        <strain evidence="2">CGMCC 1.10998</strain>
    </source>
</reference>
<dbReference type="InterPro" id="IPR027417">
    <property type="entry name" value="P-loop_NTPase"/>
</dbReference>
<dbReference type="Pfam" id="PF05621">
    <property type="entry name" value="TniB"/>
    <property type="match status" value="1"/>
</dbReference>
<dbReference type="InterPro" id="IPR003593">
    <property type="entry name" value="AAA+_ATPase"/>
</dbReference>
<gene>
    <name evidence="2" type="ORF">GCM10011396_33730</name>
</gene>
<name>A0A916URE3_9BURK</name>
<dbReference type="PANTHER" id="PTHR35894:SF1">
    <property type="entry name" value="PHOSPHORIBULOKINASE _ URIDINE KINASE FAMILY"/>
    <property type="match status" value="1"/>
</dbReference>
<proteinExistence type="predicted"/>
<comment type="caution">
    <text evidence="2">The sequence shown here is derived from an EMBL/GenBank/DDBJ whole genome shotgun (WGS) entry which is preliminary data.</text>
</comment>
<dbReference type="RefSeq" id="WP_188567255.1">
    <property type="nucleotide sequence ID" value="NZ_BMED01000003.1"/>
</dbReference>
<dbReference type="AlphaFoldDB" id="A0A916URE3"/>
<sequence length="285" mass="31581">MTTPNFEQITQQINMITVMHTQFKAAYEGILQLVEQSIMSALPLGGSVVAPTGSGKTHLIKSIERKFTQNTDLIDPSSAVVVISASSSPSSGSMIDRSLQQLGHPPGIRSIKLQDLRQSLLMQAFQDRGVRLLIIDEFQHLFRGRRDIQASEITDLLKEMMDVTGVPIFVFGTDELGDLAHLDEQFASRLPARFQIRPFAKGEEWKGFLQAFHEQSEFINISSLSTLAKQLHYASSGSPRTLKFLINAAVKEALVQGKLTVERCHYSEAFSAVFGPFGALKNPFN</sequence>
<organism evidence="2 3">
    <name type="scientific">Undibacterium terreum</name>
    <dbReference type="NCBI Taxonomy" id="1224302"/>
    <lineage>
        <taxon>Bacteria</taxon>
        <taxon>Pseudomonadati</taxon>
        <taxon>Pseudomonadota</taxon>
        <taxon>Betaproteobacteria</taxon>
        <taxon>Burkholderiales</taxon>
        <taxon>Oxalobacteraceae</taxon>
        <taxon>Undibacterium</taxon>
    </lineage>
</organism>
<dbReference type="SMART" id="SM00382">
    <property type="entry name" value="AAA"/>
    <property type="match status" value="1"/>
</dbReference>
<evidence type="ECO:0000313" key="2">
    <source>
        <dbReference type="EMBL" id="GGC83581.1"/>
    </source>
</evidence>
<reference evidence="2" key="1">
    <citation type="journal article" date="2014" name="Int. J. Syst. Evol. Microbiol.">
        <title>Complete genome sequence of Corynebacterium casei LMG S-19264T (=DSM 44701T), isolated from a smear-ripened cheese.</title>
        <authorList>
            <consortium name="US DOE Joint Genome Institute (JGI-PGF)"/>
            <person name="Walter F."/>
            <person name="Albersmeier A."/>
            <person name="Kalinowski J."/>
            <person name="Ruckert C."/>
        </authorList>
    </citation>
    <scope>NUCLEOTIDE SEQUENCE</scope>
    <source>
        <strain evidence="2">CGMCC 1.10998</strain>
    </source>
</reference>
<evidence type="ECO:0000313" key="3">
    <source>
        <dbReference type="Proteomes" id="UP000637423"/>
    </source>
</evidence>
<protein>
    <submittedName>
        <fullName evidence="2">Transposase</fullName>
    </submittedName>
</protein>
<dbReference type="Gene3D" id="3.40.50.300">
    <property type="entry name" value="P-loop containing nucleotide triphosphate hydrolases"/>
    <property type="match status" value="1"/>
</dbReference>
<dbReference type="PANTHER" id="PTHR35894">
    <property type="entry name" value="GENERAL SECRETION PATHWAY PROTEIN A-RELATED"/>
    <property type="match status" value="1"/>
</dbReference>
<feature type="domain" description="AAA+ ATPase" evidence="1">
    <location>
        <begin position="42"/>
        <end position="200"/>
    </location>
</feature>
<dbReference type="InterPro" id="IPR052026">
    <property type="entry name" value="ExeA_AAA_ATPase_DNA-bind"/>
</dbReference>
<dbReference type="SUPFAM" id="SSF52540">
    <property type="entry name" value="P-loop containing nucleoside triphosphate hydrolases"/>
    <property type="match status" value="1"/>
</dbReference>